<accession>A0A0K1XD84</accession>
<evidence type="ECO:0000313" key="1">
    <source>
        <dbReference type="EMBL" id="AKX59360.1"/>
    </source>
</evidence>
<dbReference type="Proteomes" id="UP000063953">
    <property type="component" value="Chromosome"/>
</dbReference>
<protein>
    <recommendedName>
        <fullName evidence="3">Pilus assembly protein PilP</fullName>
    </recommendedName>
</protein>
<dbReference type="EMBL" id="CP012365">
    <property type="protein sequence ID" value="AKX59360.1"/>
    <property type="molecule type" value="Genomic_DNA"/>
</dbReference>
<evidence type="ECO:0008006" key="3">
    <source>
        <dbReference type="Google" id="ProtNLM"/>
    </source>
</evidence>
<evidence type="ECO:0000313" key="2">
    <source>
        <dbReference type="Proteomes" id="UP000063953"/>
    </source>
</evidence>
<dbReference type="AlphaFoldDB" id="A0A0K1XD84"/>
<organism evidence="1 2">
    <name type="scientific">Thiopseudomonas alkaliphila</name>
    <dbReference type="NCBI Taxonomy" id="1697053"/>
    <lineage>
        <taxon>Bacteria</taxon>
        <taxon>Pseudomonadati</taxon>
        <taxon>Pseudomonadota</taxon>
        <taxon>Gammaproteobacteria</taxon>
        <taxon>Pseudomonadales</taxon>
        <taxon>Pseudomonadaceae</taxon>
        <taxon>Thiopseudomonas</taxon>
    </lineage>
</organism>
<keyword evidence="2" id="KW-1185">Reference proteome</keyword>
<name>A0A0K1XD84_9GAMM</name>
<dbReference type="Pfam" id="PF04351">
    <property type="entry name" value="PilP"/>
    <property type="match status" value="1"/>
</dbReference>
<dbReference type="RefSeq" id="WP_053100536.1">
    <property type="nucleotide sequence ID" value="NZ_CP012365.1"/>
</dbReference>
<dbReference type="PROSITE" id="PS51257">
    <property type="entry name" value="PROKAR_LIPOPROTEIN"/>
    <property type="match status" value="1"/>
</dbReference>
<dbReference type="Gene3D" id="2.30.30.830">
    <property type="match status" value="1"/>
</dbReference>
<reference evidence="1 2" key="1">
    <citation type="journal article" date="2015" name="Genome Announc.">
        <title>Genome Sequences of Oblitimonas alkaliphila gen. nov. sp. nov. (Proposed), a Novel Bacterium of the Pseudomonadaceae Family.</title>
        <authorList>
            <person name="Lauer A.C."/>
            <person name="Nicholson A.C."/>
            <person name="Humrighouse B.W."/>
            <person name="Emery B."/>
            <person name="Drobish A."/>
            <person name="Juieng P."/>
            <person name="Loparev V."/>
            <person name="McQuiston J.R."/>
        </authorList>
    </citation>
    <scope>NUCLEOTIDE SEQUENCE [LARGE SCALE GENOMIC DNA]</scope>
    <source>
        <strain evidence="1 2">E5571</strain>
    </source>
</reference>
<proteinExistence type="predicted"/>
<sequence length="176" mass="20079">MKDMLRLLCSSFCIAGLFGCTSEVDSHKELRAYMDEIYQQPIKELDPIIYSTEMGSFTYQVSNKKNPFWGTNKMNVIGHKASSLTTEEGIKSIHSPLKSSYINSIKMIGSLKSDNKAYALIESTEGTMHKVEVGDYLRSHDGRIHEITFSQVRVIEKIKEKNGWSEQLYTLDLQKK</sequence>
<dbReference type="InterPro" id="IPR007446">
    <property type="entry name" value="PilP"/>
</dbReference>
<gene>
    <name evidence="1" type="ORF">AKN88_04970</name>
</gene>